<dbReference type="RefSeq" id="WP_146456163.1">
    <property type="nucleotide sequence ID" value="NZ_SJPW01000002.1"/>
</dbReference>
<feature type="active site" description="Charge relay system" evidence="5">
    <location>
        <position position="141"/>
    </location>
</feature>
<dbReference type="InterPro" id="IPR036852">
    <property type="entry name" value="Peptidase_S8/S53_dom_sf"/>
</dbReference>
<dbReference type="PROSITE" id="PS51892">
    <property type="entry name" value="SUBTILASE"/>
    <property type="match status" value="1"/>
</dbReference>
<keyword evidence="4 5" id="KW-0720">Serine protease</keyword>
<name>A0A5C6FAV1_9BACT</name>
<evidence type="ECO:0000256" key="5">
    <source>
        <dbReference type="PROSITE-ProRule" id="PRU01240"/>
    </source>
</evidence>
<evidence type="ECO:0000256" key="1">
    <source>
        <dbReference type="ARBA" id="ARBA00011073"/>
    </source>
</evidence>
<dbReference type="PROSITE" id="PS00136">
    <property type="entry name" value="SUBTILASE_ASP"/>
    <property type="match status" value="1"/>
</dbReference>
<evidence type="ECO:0000256" key="4">
    <source>
        <dbReference type="ARBA" id="ARBA00022825"/>
    </source>
</evidence>
<evidence type="ECO:0000313" key="8">
    <source>
        <dbReference type="EMBL" id="TWU58933.1"/>
    </source>
</evidence>
<proteinExistence type="inferred from homology"/>
<dbReference type="Proteomes" id="UP000318288">
    <property type="component" value="Unassembled WGS sequence"/>
</dbReference>
<dbReference type="PANTHER" id="PTHR43806">
    <property type="entry name" value="PEPTIDASE S8"/>
    <property type="match status" value="1"/>
</dbReference>
<keyword evidence="9" id="KW-1185">Reference proteome</keyword>
<dbReference type="OrthoDB" id="252653at2"/>
<evidence type="ECO:0000256" key="6">
    <source>
        <dbReference type="RuleBase" id="RU003355"/>
    </source>
</evidence>
<feature type="active site" description="Charge relay system" evidence="5">
    <location>
        <position position="318"/>
    </location>
</feature>
<evidence type="ECO:0000313" key="9">
    <source>
        <dbReference type="Proteomes" id="UP000318288"/>
    </source>
</evidence>
<feature type="domain" description="Peptidase S8/S53" evidence="7">
    <location>
        <begin position="85"/>
        <end position="343"/>
    </location>
</feature>
<dbReference type="Gene3D" id="3.40.50.200">
    <property type="entry name" value="Peptidase S8/S53 domain"/>
    <property type="match status" value="1"/>
</dbReference>
<keyword evidence="2 5" id="KW-0645">Protease</keyword>
<evidence type="ECO:0000256" key="3">
    <source>
        <dbReference type="ARBA" id="ARBA00022801"/>
    </source>
</evidence>
<dbReference type="PANTHER" id="PTHR43806:SF11">
    <property type="entry name" value="CEREVISIN-RELATED"/>
    <property type="match status" value="1"/>
</dbReference>
<dbReference type="Pfam" id="PF00082">
    <property type="entry name" value="Peptidase_S8"/>
    <property type="match status" value="1"/>
</dbReference>
<evidence type="ECO:0000256" key="2">
    <source>
        <dbReference type="ARBA" id="ARBA00022670"/>
    </source>
</evidence>
<keyword evidence="3 5" id="KW-0378">Hydrolase</keyword>
<dbReference type="InterPro" id="IPR023827">
    <property type="entry name" value="Peptidase_S8_Asp-AS"/>
</dbReference>
<gene>
    <name evidence="8" type="primary">isp</name>
    <name evidence="8" type="ORF">Poly51_17130</name>
</gene>
<reference evidence="8 9" key="1">
    <citation type="submission" date="2019-02" db="EMBL/GenBank/DDBJ databases">
        <title>Deep-cultivation of Planctomycetes and their phenomic and genomic characterization uncovers novel biology.</title>
        <authorList>
            <person name="Wiegand S."/>
            <person name="Jogler M."/>
            <person name="Boedeker C."/>
            <person name="Pinto D."/>
            <person name="Vollmers J."/>
            <person name="Rivas-Marin E."/>
            <person name="Kohn T."/>
            <person name="Peeters S.H."/>
            <person name="Heuer A."/>
            <person name="Rast P."/>
            <person name="Oberbeckmann S."/>
            <person name="Bunk B."/>
            <person name="Jeske O."/>
            <person name="Meyerdierks A."/>
            <person name="Storesund J.E."/>
            <person name="Kallscheuer N."/>
            <person name="Luecker S."/>
            <person name="Lage O.M."/>
            <person name="Pohl T."/>
            <person name="Merkel B.J."/>
            <person name="Hornburger P."/>
            <person name="Mueller R.-W."/>
            <person name="Bruemmer F."/>
            <person name="Labrenz M."/>
            <person name="Spormann A.M."/>
            <person name="Op Den Camp H."/>
            <person name="Overmann J."/>
            <person name="Amann R."/>
            <person name="Jetten M.S.M."/>
            <person name="Mascher T."/>
            <person name="Medema M.H."/>
            <person name="Devos D.P."/>
            <person name="Kaster A.-K."/>
            <person name="Ovreas L."/>
            <person name="Rohde M."/>
            <person name="Galperin M.Y."/>
            <person name="Jogler C."/>
        </authorList>
    </citation>
    <scope>NUCLEOTIDE SEQUENCE [LARGE SCALE GENOMIC DNA]</scope>
    <source>
        <strain evidence="8 9">Poly51</strain>
    </source>
</reference>
<dbReference type="AlphaFoldDB" id="A0A5C6FAV1"/>
<dbReference type="InterPro" id="IPR023828">
    <property type="entry name" value="Peptidase_S8_Ser-AS"/>
</dbReference>
<dbReference type="PROSITE" id="PS00137">
    <property type="entry name" value="SUBTILASE_HIS"/>
    <property type="match status" value="1"/>
</dbReference>
<comment type="similarity">
    <text evidence="1 5 6">Belongs to the peptidase S8 family.</text>
</comment>
<dbReference type="EMBL" id="SJPW01000002">
    <property type="protein sequence ID" value="TWU58933.1"/>
    <property type="molecule type" value="Genomic_DNA"/>
</dbReference>
<accession>A0A5C6FAV1</accession>
<feature type="active site" description="Charge relay system" evidence="5">
    <location>
        <position position="94"/>
    </location>
</feature>
<dbReference type="PROSITE" id="PS00138">
    <property type="entry name" value="SUBTILASE_SER"/>
    <property type="match status" value="1"/>
</dbReference>
<organism evidence="8 9">
    <name type="scientific">Rubripirellula tenax</name>
    <dbReference type="NCBI Taxonomy" id="2528015"/>
    <lineage>
        <taxon>Bacteria</taxon>
        <taxon>Pseudomonadati</taxon>
        <taxon>Planctomycetota</taxon>
        <taxon>Planctomycetia</taxon>
        <taxon>Pirellulales</taxon>
        <taxon>Pirellulaceae</taxon>
        <taxon>Rubripirellula</taxon>
    </lineage>
</organism>
<evidence type="ECO:0000259" key="7">
    <source>
        <dbReference type="Pfam" id="PF00082"/>
    </source>
</evidence>
<dbReference type="GO" id="GO:0004252">
    <property type="term" value="F:serine-type endopeptidase activity"/>
    <property type="evidence" value="ECO:0007669"/>
    <property type="project" value="UniProtKB-UniRule"/>
</dbReference>
<dbReference type="InterPro" id="IPR000209">
    <property type="entry name" value="Peptidase_S8/S53_dom"/>
</dbReference>
<dbReference type="InterPro" id="IPR050131">
    <property type="entry name" value="Peptidase_S8_subtilisin-like"/>
</dbReference>
<comment type="caution">
    <text evidence="8">The sequence shown here is derived from an EMBL/GenBank/DDBJ whole genome shotgun (WGS) entry which is preliminary data.</text>
</comment>
<sequence length="715" mass="75353">MFTRDSLNADAHRIEPCERRLALSASLAGDLMLDALGGTVLGGTNLGGTGDDLDLQHNVPVPPPAELHDDTDTGVADFDTTDLRGAGQTVVVIDSGIAWDHLAFASPNGGTGFGPGYRVVGGWDFAEDDADPYDDGPTGFHGTHVAGTLAGKTNDFTGVASDADIVALRVFDDHGNSQLQWIESALQWVHANRNAFDSPITTVNLSVGAALSDANQAIAMQMLEDEFSLLRQDNILVFAAAGNFFDGGDGNTGLLYPASSDSVVPVSSIDGNGELNEFAQRQSDIFAASGRSVSSSVPDHVFGWDGRVDDFAALDGTSMASPQIAGASMLVRQAMIDEGLSPTADNILARMRDTSIEHTDPTTGQTYRTLDLAAALVGQPATQATIDHFDGSVESEHVQLDLRDGIVMRVGEKTYFIDPAHDGAIVIDVGGGYDSLSILGSDAAERLILNPSGDEVGSSTGSLSTNAFTIQLRGFEKVAFEGGGGPDRASLFDSTSSDHLDSRPGLATLKGVGFEYTVTGVPKVYVHATAGGNDVAFLNDSSGDDSLSVRPQFTSLRSDDSFQLAYGFERVYAYATSGGNDIAEIYDSAGDDTMSISSGRSIITGPGYHVSASGFESTIGYATGGGNDIARIYADETSSNWDVATDRVQWTGQDAAVRIARGFERTEAFEQFEPIELIPLSTGVASTPWWVEDPKIRAERDAEASRSLFAALGEE</sequence>
<dbReference type="InterPro" id="IPR015500">
    <property type="entry name" value="Peptidase_S8_subtilisin-rel"/>
</dbReference>
<dbReference type="PRINTS" id="PR00723">
    <property type="entry name" value="SUBTILISIN"/>
</dbReference>
<dbReference type="InterPro" id="IPR022398">
    <property type="entry name" value="Peptidase_S8_His-AS"/>
</dbReference>
<dbReference type="SUPFAM" id="SSF52743">
    <property type="entry name" value="Subtilisin-like"/>
    <property type="match status" value="1"/>
</dbReference>
<dbReference type="GO" id="GO:0006508">
    <property type="term" value="P:proteolysis"/>
    <property type="evidence" value="ECO:0007669"/>
    <property type="project" value="UniProtKB-KW"/>
</dbReference>
<protein>
    <submittedName>
        <fullName evidence="8">Intracellular serine protease</fullName>
        <ecNumber evidence="8">3.4.21.-</ecNumber>
    </submittedName>
</protein>
<dbReference type="EC" id="3.4.21.-" evidence="8"/>